<sequence length="142" mass="15022">MTKVTQGTSVSFHYTGTLDDGSVFDSSDGRDPLQFTMGEGEIIPGLEAAFEGMNLGDRKTVTVPADQAYGQHIADGVQQVPREAIPDDIPLEPGTKLQLQTPEGQTMVAAITEVSDTQVTLDANHPLAGQDLTFAVHIVALG</sequence>
<evidence type="ECO:0000256" key="4">
    <source>
        <dbReference type="ARBA" id="ARBA00022490"/>
    </source>
</evidence>
<accession>A0A3L9Y109</accession>
<evidence type="ECO:0000256" key="6">
    <source>
        <dbReference type="ARBA" id="ARBA00023186"/>
    </source>
</evidence>
<dbReference type="OrthoDB" id="9808891at2"/>
<dbReference type="PANTHER" id="PTHR47861">
    <property type="entry name" value="FKBP-TYPE PEPTIDYL-PROLYL CIS-TRANS ISOMERASE SLYD"/>
    <property type="match status" value="1"/>
</dbReference>
<comment type="caution">
    <text evidence="12">The sequence shown here is derived from an EMBL/GenBank/DDBJ whole genome shotgun (WGS) entry which is preliminary data.</text>
</comment>
<keyword evidence="7 9" id="KW-0413">Isomerase</keyword>
<comment type="similarity">
    <text evidence="3 10">Belongs to the FKBP-type PPIase family.</text>
</comment>
<evidence type="ECO:0000259" key="11">
    <source>
        <dbReference type="PROSITE" id="PS50059"/>
    </source>
</evidence>
<evidence type="ECO:0000256" key="2">
    <source>
        <dbReference type="ARBA" id="ARBA00004496"/>
    </source>
</evidence>
<evidence type="ECO:0000256" key="9">
    <source>
        <dbReference type="PROSITE-ProRule" id="PRU00277"/>
    </source>
</evidence>
<comment type="catalytic activity">
    <reaction evidence="1 9 10">
        <text>[protein]-peptidylproline (omega=180) = [protein]-peptidylproline (omega=0)</text>
        <dbReference type="Rhea" id="RHEA:16237"/>
        <dbReference type="Rhea" id="RHEA-COMP:10747"/>
        <dbReference type="Rhea" id="RHEA-COMP:10748"/>
        <dbReference type="ChEBI" id="CHEBI:83833"/>
        <dbReference type="ChEBI" id="CHEBI:83834"/>
        <dbReference type="EC" id="5.2.1.8"/>
    </reaction>
</comment>
<evidence type="ECO:0000256" key="3">
    <source>
        <dbReference type="ARBA" id="ARBA00006577"/>
    </source>
</evidence>
<organism evidence="12 13">
    <name type="scientific">Rhodophyticola porphyridii</name>
    <dbReference type="NCBI Taxonomy" id="1852017"/>
    <lineage>
        <taxon>Bacteria</taxon>
        <taxon>Pseudomonadati</taxon>
        <taxon>Pseudomonadota</taxon>
        <taxon>Alphaproteobacteria</taxon>
        <taxon>Rhodobacterales</taxon>
        <taxon>Roseobacteraceae</taxon>
        <taxon>Rhodophyticola</taxon>
    </lineage>
</organism>
<dbReference type="RefSeq" id="WP_121898241.1">
    <property type="nucleotide sequence ID" value="NZ_RCNT01000005.1"/>
</dbReference>
<evidence type="ECO:0000256" key="7">
    <source>
        <dbReference type="ARBA" id="ARBA00023235"/>
    </source>
</evidence>
<evidence type="ECO:0000313" key="13">
    <source>
        <dbReference type="Proteomes" id="UP000281343"/>
    </source>
</evidence>
<feature type="domain" description="PPIase FKBP-type" evidence="11">
    <location>
        <begin position="7"/>
        <end position="84"/>
    </location>
</feature>
<evidence type="ECO:0000256" key="1">
    <source>
        <dbReference type="ARBA" id="ARBA00000971"/>
    </source>
</evidence>
<dbReference type="PROSITE" id="PS50059">
    <property type="entry name" value="FKBP_PPIASE"/>
    <property type="match status" value="1"/>
</dbReference>
<dbReference type="Pfam" id="PF00254">
    <property type="entry name" value="FKBP_C"/>
    <property type="match status" value="1"/>
</dbReference>
<keyword evidence="13" id="KW-1185">Reference proteome</keyword>
<dbReference type="EMBL" id="RCNT01000005">
    <property type="protein sequence ID" value="RMA42132.1"/>
    <property type="molecule type" value="Genomic_DNA"/>
</dbReference>
<keyword evidence="5 9" id="KW-0697">Rotamase</keyword>
<keyword evidence="6" id="KW-0143">Chaperone</keyword>
<name>A0A3L9Y109_9RHOB</name>
<dbReference type="InterPro" id="IPR046357">
    <property type="entry name" value="PPIase_dom_sf"/>
</dbReference>
<dbReference type="GO" id="GO:0042026">
    <property type="term" value="P:protein refolding"/>
    <property type="evidence" value="ECO:0007669"/>
    <property type="project" value="UniProtKB-ARBA"/>
</dbReference>
<dbReference type="GO" id="GO:0005737">
    <property type="term" value="C:cytoplasm"/>
    <property type="evidence" value="ECO:0007669"/>
    <property type="project" value="UniProtKB-SubCell"/>
</dbReference>
<evidence type="ECO:0000256" key="8">
    <source>
        <dbReference type="ARBA" id="ARBA00037071"/>
    </source>
</evidence>
<dbReference type="SUPFAM" id="SSF54534">
    <property type="entry name" value="FKBP-like"/>
    <property type="match status" value="1"/>
</dbReference>
<evidence type="ECO:0000256" key="10">
    <source>
        <dbReference type="RuleBase" id="RU003915"/>
    </source>
</evidence>
<evidence type="ECO:0000256" key="5">
    <source>
        <dbReference type="ARBA" id="ARBA00023110"/>
    </source>
</evidence>
<comment type="function">
    <text evidence="8">Also involved in hydrogenase metallocenter assembly, probably by participating in the nickel insertion step. This function in hydrogenase biosynthesis requires chaperone activity and the presence of the metal-binding domain, but not PPIase activity.</text>
</comment>
<dbReference type="PANTHER" id="PTHR47861:SF3">
    <property type="entry name" value="FKBP-TYPE PEPTIDYL-PROLYL CIS-TRANS ISOMERASE SLYD"/>
    <property type="match status" value="1"/>
</dbReference>
<gene>
    <name evidence="12" type="ORF">D9R08_11830</name>
</gene>
<comment type="subcellular location">
    <subcellularLocation>
        <location evidence="2">Cytoplasm</location>
    </subcellularLocation>
</comment>
<dbReference type="AlphaFoldDB" id="A0A3L9Y109"/>
<reference evidence="12 13" key="1">
    <citation type="submission" date="2018-10" db="EMBL/GenBank/DDBJ databases">
        <authorList>
            <person name="Jung H.S."/>
            <person name="Jeon C.O."/>
        </authorList>
    </citation>
    <scope>NUCLEOTIDE SEQUENCE [LARGE SCALE GENOMIC DNA]</scope>
    <source>
        <strain evidence="12 13">MA-7-27</strain>
    </source>
</reference>
<protein>
    <recommendedName>
        <fullName evidence="10">Peptidyl-prolyl cis-trans isomerase</fullName>
        <ecNumber evidence="10">5.2.1.8</ecNumber>
    </recommendedName>
</protein>
<evidence type="ECO:0000313" key="12">
    <source>
        <dbReference type="EMBL" id="RMA42132.1"/>
    </source>
</evidence>
<dbReference type="EC" id="5.2.1.8" evidence="10"/>
<proteinExistence type="inferred from homology"/>
<dbReference type="InterPro" id="IPR001179">
    <property type="entry name" value="PPIase_FKBP_dom"/>
</dbReference>
<dbReference type="GO" id="GO:0003755">
    <property type="term" value="F:peptidyl-prolyl cis-trans isomerase activity"/>
    <property type="evidence" value="ECO:0007669"/>
    <property type="project" value="UniProtKB-UniRule"/>
</dbReference>
<dbReference type="Gene3D" id="3.10.50.40">
    <property type="match status" value="1"/>
</dbReference>
<dbReference type="Proteomes" id="UP000281343">
    <property type="component" value="Unassembled WGS sequence"/>
</dbReference>
<keyword evidence="4" id="KW-0963">Cytoplasm</keyword>